<dbReference type="PANTHER" id="PTHR46044">
    <property type="entry name" value="NITRILASE"/>
    <property type="match status" value="1"/>
</dbReference>
<dbReference type="PROSITE" id="PS50263">
    <property type="entry name" value="CN_HYDROLASE"/>
    <property type="match status" value="1"/>
</dbReference>
<comment type="similarity">
    <text evidence="1">Belongs to the carbon-nitrogen hydrolase superfamily. Nitrilase family.</text>
</comment>
<dbReference type="Gene3D" id="3.60.110.10">
    <property type="entry name" value="Carbon-nitrogen hydrolase"/>
    <property type="match status" value="1"/>
</dbReference>
<evidence type="ECO:0000313" key="4">
    <source>
        <dbReference type="Proteomes" id="UP000054047"/>
    </source>
</evidence>
<dbReference type="Pfam" id="PF00795">
    <property type="entry name" value="CN_hydrolase"/>
    <property type="match status" value="1"/>
</dbReference>
<protein>
    <recommendedName>
        <fullName evidence="2">CN hydrolase domain-containing protein</fullName>
    </recommendedName>
</protein>
<reference evidence="3 4" key="1">
    <citation type="submission" date="2013-12" db="EMBL/GenBank/DDBJ databases">
        <title>Draft genome of the parsitic nematode Ancylostoma duodenale.</title>
        <authorList>
            <person name="Mitreva M."/>
        </authorList>
    </citation>
    <scope>NUCLEOTIDE SEQUENCE [LARGE SCALE GENOMIC DNA]</scope>
    <source>
        <strain evidence="3 4">Zhejiang</strain>
    </source>
</reference>
<dbReference type="GO" id="GO:0003824">
    <property type="term" value="F:catalytic activity"/>
    <property type="evidence" value="ECO:0007669"/>
    <property type="project" value="InterPro"/>
</dbReference>
<keyword evidence="4" id="KW-1185">Reference proteome</keyword>
<sequence>MSANPGKFTYDAADMSIAIVQAGTVIYDTPATLDKLERLTKEAASHGAKLVVFPGIDRY</sequence>
<organism evidence="3 4">
    <name type="scientific">Ancylostoma duodenale</name>
    <dbReference type="NCBI Taxonomy" id="51022"/>
    <lineage>
        <taxon>Eukaryota</taxon>
        <taxon>Metazoa</taxon>
        <taxon>Ecdysozoa</taxon>
        <taxon>Nematoda</taxon>
        <taxon>Chromadorea</taxon>
        <taxon>Rhabditida</taxon>
        <taxon>Rhabditina</taxon>
        <taxon>Rhabditomorpha</taxon>
        <taxon>Strongyloidea</taxon>
        <taxon>Ancylostomatidae</taxon>
        <taxon>Ancylostomatinae</taxon>
        <taxon>Ancylostoma</taxon>
    </lineage>
</organism>
<feature type="domain" description="CN hydrolase" evidence="2">
    <location>
        <begin position="15"/>
        <end position="59"/>
    </location>
</feature>
<evidence type="ECO:0000256" key="1">
    <source>
        <dbReference type="ARBA" id="ARBA00008129"/>
    </source>
</evidence>
<dbReference type="SUPFAM" id="SSF56317">
    <property type="entry name" value="Carbon-nitrogen hydrolase"/>
    <property type="match status" value="1"/>
</dbReference>
<dbReference type="AlphaFoldDB" id="A0A0C2FCR4"/>
<dbReference type="Proteomes" id="UP000054047">
    <property type="component" value="Unassembled WGS sequence"/>
</dbReference>
<evidence type="ECO:0000313" key="3">
    <source>
        <dbReference type="EMBL" id="KIH46330.1"/>
    </source>
</evidence>
<dbReference type="PANTHER" id="PTHR46044:SF1">
    <property type="entry name" value="CN HYDROLASE DOMAIN-CONTAINING PROTEIN"/>
    <property type="match status" value="1"/>
</dbReference>
<accession>A0A0C2FCR4</accession>
<dbReference type="EMBL" id="KN769559">
    <property type="protein sequence ID" value="KIH46330.1"/>
    <property type="molecule type" value="Genomic_DNA"/>
</dbReference>
<dbReference type="InterPro" id="IPR044149">
    <property type="entry name" value="Nitrilases_CHs"/>
</dbReference>
<dbReference type="OrthoDB" id="10250282at2759"/>
<dbReference type="InterPro" id="IPR036526">
    <property type="entry name" value="C-N_Hydrolase_sf"/>
</dbReference>
<proteinExistence type="inferred from homology"/>
<dbReference type="InterPro" id="IPR003010">
    <property type="entry name" value="C-N_Hydrolase"/>
</dbReference>
<name>A0A0C2FCR4_9BILA</name>
<evidence type="ECO:0000259" key="2">
    <source>
        <dbReference type="PROSITE" id="PS50263"/>
    </source>
</evidence>
<gene>
    <name evidence="3" type="ORF">ANCDUO_23619</name>
</gene>